<organism evidence="2 3">
    <name type="scientific">Araneus ventricosus</name>
    <name type="common">Orbweaver spider</name>
    <name type="synonym">Epeira ventricosa</name>
    <dbReference type="NCBI Taxonomy" id="182803"/>
    <lineage>
        <taxon>Eukaryota</taxon>
        <taxon>Metazoa</taxon>
        <taxon>Ecdysozoa</taxon>
        <taxon>Arthropoda</taxon>
        <taxon>Chelicerata</taxon>
        <taxon>Arachnida</taxon>
        <taxon>Araneae</taxon>
        <taxon>Araneomorphae</taxon>
        <taxon>Entelegynae</taxon>
        <taxon>Araneoidea</taxon>
        <taxon>Araneidae</taxon>
        <taxon>Araneus</taxon>
    </lineage>
</organism>
<name>A0A4Y2MHW0_ARAVE</name>
<dbReference type="Proteomes" id="UP000499080">
    <property type="component" value="Unassembled WGS sequence"/>
</dbReference>
<keyword evidence="3" id="KW-1185">Reference proteome</keyword>
<feature type="region of interest" description="Disordered" evidence="1">
    <location>
        <begin position="1"/>
        <end position="31"/>
    </location>
</feature>
<evidence type="ECO:0000313" key="2">
    <source>
        <dbReference type="EMBL" id="GBN26044.1"/>
    </source>
</evidence>
<reference evidence="2 3" key="1">
    <citation type="journal article" date="2019" name="Sci. Rep.">
        <title>Orb-weaving spider Araneus ventricosus genome elucidates the spidroin gene catalogue.</title>
        <authorList>
            <person name="Kono N."/>
            <person name="Nakamura H."/>
            <person name="Ohtoshi R."/>
            <person name="Moran D.A.P."/>
            <person name="Shinohara A."/>
            <person name="Yoshida Y."/>
            <person name="Fujiwara M."/>
            <person name="Mori M."/>
            <person name="Tomita M."/>
            <person name="Arakawa K."/>
        </authorList>
    </citation>
    <scope>NUCLEOTIDE SEQUENCE [LARGE SCALE GENOMIC DNA]</scope>
</reference>
<dbReference type="AlphaFoldDB" id="A0A4Y2MHW0"/>
<evidence type="ECO:0000256" key="1">
    <source>
        <dbReference type="SAM" id="MobiDB-lite"/>
    </source>
</evidence>
<dbReference type="EMBL" id="BGPR01007330">
    <property type="protein sequence ID" value="GBN26044.1"/>
    <property type="molecule type" value="Genomic_DNA"/>
</dbReference>
<feature type="region of interest" description="Disordered" evidence="1">
    <location>
        <begin position="140"/>
        <end position="160"/>
    </location>
</feature>
<protein>
    <submittedName>
        <fullName evidence="2">Uncharacterized protein</fullName>
    </submittedName>
</protein>
<gene>
    <name evidence="2" type="ORF">AVEN_248845_1</name>
</gene>
<proteinExistence type="predicted"/>
<sequence length="160" mass="17897">MYPHAEARTITGHVQTPPEGGEPFRRSGGNSPVLATYVCTPNQKREPLLTTAKSFRRRYVVCRRGGNSTTHHIVLPSRSQNHHWPWPNSFRGEPFVEVEVTNTTPLYSQPEARTITDHSQTPEGVSFGVEAINHAPLLYPEQKPEPSLATANSFRRVCPS</sequence>
<accession>A0A4Y2MHW0</accession>
<evidence type="ECO:0000313" key="3">
    <source>
        <dbReference type="Proteomes" id="UP000499080"/>
    </source>
</evidence>
<comment type="caution">
    <text evidence="2">The sequence shown here is derived from an EMBL/GenBank/DDBJ whole genome shotgun (WGS) entry which is preliminary data.</text>
</comment>